<feature type="compositionally biased region" description="Basic residues" evidence="1">
    <location>
        <begin position="450"/>
        <end position="462"/>
    </location>
</feature>
<comment type="caution">
    <text evidence="2">The sequence shown here is derived from an EMBL/GenBank/DDBJ whole genome shotgun (WGS) entry which is preliminary data.</text>
</comment>
<feature type="region of interest" description="Disordered" evidence="1">
    <location>
        <begin position="1"/>
        <end position="479"/>
    </location>
</feature>
<feature type="compositionally biased region" description="Low complexity" evidence="1">
    <location>
        <begin position="382"/>
        <end position="392"/>
    </location>
</feature>
<dbReference type="EMBL" id="CAJPDS010000007">
    <property type="protein sequence ID" value="CAF9909029.1"/>
    <property type="molecule type" value="Genomic_DNA"/>
</dbReference>
<feature type="compositionally biased region" description="Basic and acidic residues" evidence="1">
    <location>
        <begin position="202"/>
        <end position="216"/>
    </location>
</feature>
<evidence type="ECO:0000256" key="1">
    <source>
        <dbReference type="SAM" id="MobiDB-lite"/>
    </source>
</evidence>
<keyword evidence="3" id="KW-1185">Reference proteome</keyword>
<feature type="compositionally biased region" description="Basic and acidic residues" evidence="1">
    <location>
        <begin position="674"/>
        <end position="693"/>
    </location>
</feature>
<organism evidence="2 3">
    <name type="scientific">Heterodermia speciosa</name>
    <dbReference type="NCBI Taxonomy" id="116794"/>
    <lineage>
        <taxon>Eukaryota</taxon>
        <taxon>Fungi</taxon>
        <taxon>Dikarya</taxon>
        <taxon>Ascomycota</taxon>
        <taxon>Pezizomycotina</taxon>
        <taxon>Lecanoromycetes</taxon>
        <taxon>OSLEUM clade</taxon>
        <taxon>Lecanoromycetidae</taxon>
        <taxon>Caliciales</taxon>
        <taxon>Physciaceae</taxon>
        <taxon>Heterodermia</taxon>
    </lineage>
</organism>
<dbReference type="Proteomes" id="UP000664521">
    <property type="component" value="Unassembled WGS sequence"/>
</dbReference>
<feature type="compositionally biased region" description="Polar residues" evidence="1">
    <location>
        <begin position="427"/>
        <end position="449"/>
    </location>
</feature>
<sequence length="867" mass="93953">MPSRVLSPSTREDETSPTSTSPSFQSASPGLNPDEFSPEQAVQNKSGTQRRRSQSFAPELTNHSSSTAVAYRHSEYSPSSTLVDSSPGSNPQRAQRPSSSPSPLRALAAPPTPSSYVVRQPRASGLNARSSSVRRAPASCSSHGIETLSGPPPALITQRSYTGDDSRRYTQPADPNDIIHQAPNGNFHVATRDPPTSITTESSDKATLERSKKTNKEMASTRTASDEFTVEENQDELTLRGVDFRNSRASEASYQAGNESLEPQSQSPHDDLFLNLARADTAAQKEPDSSHRNQRRRSRLSLSSTQPTSSHQPSSTRQSEPMGRALPHQRPSSKREPDSPSWQETHVSRQTSPDSKSDGNRIQRSYAASAHSVDHRVRAPYSSLAPKASLKASRARRSSIRDPSPELPSFHSGRLYKAEYSPEPPTSFFQQPSVLHTTPNQYNSSPLHSHSLHGQRQAGRRSSRADGTESTISTNAPSMILEQLDDLNSRIKKLELNGKMPSTSSAAMSSILGERPATATTAMTTMSPSPKHGQVGSNSPEASTITGPTNPNVRPLLYQALARCKDIVSVEAFRALEATASDAITLASMTSSADADQNIASSDDTLQRNDQRLRHKANSMCRGLTELCIALSDVRNGTQISNAKSPPETIDTATAGQPSRVLTIEPSRSSRSASLERESRTSSRVMSRLEARRTSQVALNAQIGRRESSPFEPPPLAQAATVSRASSVLLRRRNEEGELPTSRSLVVTESGQSYDHPSPSGRISREYTSQHPLPIYPKRSPSVQSSLPQRKSYFLNGSSTSPTTPSQQPRDRRYLDLSTPPSSGSSRLAEMRQKREASQGLSGGLGGSGRAGLLNIRAGPADIRRIP</sequence>
<gene>
    <name evidence="2" type="ORF">HETSPECPRED_008800</name>
</gene>
<feature type="compositionally biased region" description="Polar residues" evidence="1">
    <location>
        <begin position="535"/>
        <end position="550"/>
    </location>
</feature>
<evidence type="ECO:0000313" key="2">
    <source>
        <dbReference type="EMBL" id="CAF9909029.1"/>
    </source>
</evidence>
<feature type="compositionally biased region" description="Polar residues" evidence="1">
    <location>
        <begin position="741"/>
        <end position="755"/>
    </location>
</feature>
<feature type="compositionally biased region" description="Low complexity" evidence="1">
    <location>
        <begin position="89"/>
        <end position="109"/>
    </location>
</feature>
<feature type="compositionally biased region" description="Polar residues" evidence="1">
    <location>
        <begin position="76"/>
        <end position="88"/>
    </location>
</feature>
<feature type="region of interest" description="Disordered" evidence="1">
    <location>
        <begin position="523"/>
        <end position="550"/>
    </location>
</feature>
<dbReference type="AlphaFoldDB" id="A0A8H3EPK4"/>
<feature type="compositionally biased region" description="Polar residues" evidence="1">
    <location>
        <begin position="249"/>
        <end position="267"/>
    </location>
</feature>
<proteinExistence type="predicted"/>
<accession>A0A8H3EPK4</accession>
<feature type="region of interest" description="Disordered" evidence="1">
    <location>
        <begin position="792"/>
        <end position="867"/>
    </location>
</feature>
<feature type="compositionally biased region" description="Gly residues" evidence="1">
    <location>
        <begin position="841"/>
        <end position="850"/>
    </location>
</feature>
<protein>
    <recommendedName>
        <fullName evidence="4">LPXTG-motif cell wall anchor domain protein</fullName>
    </recommendedName>
</protein>
<feature type="region of interest" description="Disordered" evidence="1">
    <location>
        <begin position="639"/>
        <end position="658"/>
    </location>
</feature>
<evidence type="ECO:0000313" key="3">
    <source>
        <dbReference type="Proteomes" id="UP000664521"/>
    </source>
</evidence>
<feature type="compositionally biased region" description="Polar residues" evidence="1">
    <location>
        <begin position="340"/>
        <end position="354"/>
    </location>
</feature>
<feature type="compositionally biased region" description="Low complexity" evidence="1">
    <location>
        <begin position="300"/>
        <end position="319"/>
    </location>
</feature>
<feature type="compositionally biased region" description="Low complexity" evidence="1">
    <location>
        <begin position="798"/>
        <end position="808"/>
    </location>
</feature>
<feature type="compositionally biased region" description="Polar residues" evidence="1">
    <location>
        <begin position="468"/>
        <end position="477"/>
    </location>
</feature>
<feature type="region of interest" description="Disordered" evidence="1">
    <location>
        <begin position="666"/>
        <end position="766"/>
    </location>
</feature>
<evidence type="ECO:0008006" key="4">
    <source>
        <dbReference type="Google" id="ProtNLM"/>
    </source>
</evidence>
<reference evidence="2" key="1">
    <citation type="submission" date="2021-03" db="EMBL/GenBank/DDBJ databases">
        <authorList>
            <person name="Tagirdzhanova G."/>
        </authorList>
    </citation>
    <scope>NUCLEOTIDE SEQUENCE</scope>
</reference>
<dbReference type="OrthoDB" id="5369729at2759"/>
<name>A0A8H3EPK4_9LECA</name>
<feature type="compositionally biased region" description="Low complexity" evidence="1">
    <location>
        <begin position="128"/>
        <end position="142"/>
    </location>
</feature>
<feature type="compositionally biased region" description="Low complexity" evidence="1">
    <location>
        <begin position="16"/>
        <end position="29"/>
    </location>
</feature>